<evidence type="ECO:0000259" key="6">
    <source>
        <dbReference type="Pfam" id="PF13378"/>
    </source>
</evidence>
<keyword evidence="3" id="KW-0479">Metal-binding</keyword>
<dbReference type="InterPro" id="IPR029065">
    <property type="entry name" value="Enolase_C-like"/>
</dbReference>
<feature type="domain" description="Mandelate racemase/muconate lactonizing enzyme N-terminal" evidence="5">
    <location>
        <begin position="7"/>
        <end position="126"/>
    </location>
</feature>
<dbReference type="STRING" id="1925591.BI308_22970"/>
<comment type="similarity">
    <text evidence="2">Belongs to the mandelate racemase/muconate lactonizing enzyme family.</text>
</comment>
<dbReference type="InterPro" id="IPR034593">
    <property type="entry name" value="DgoD-like"/>
</dbReference>
<dbReference type="Gene3D" id="3.20.20.120">
    <property type="entry name" value="Enolase-like C-terminal domain"/>
    <property type="match status" value="1"/>
</dbReference>
<comment type="cofactor">
    <cofactor evidence="1">
        <name>Mg(2+)</name>
        <dbReference type="ChEBI" id="CHEBI:18420"/>
    </cofactor>
</comment>
<dbReference type="InterPro" id="IPR036849">
    <property type="entry name" value="Enolase-like_C_sf"/>
</dbReference>
<evidence type="ECO:0000256" key="1">
    <source>
        <dbReference type="ARBA" id="ARBA00001946"/>
    </source>
</evidence>
<comment type="caution">
    <text evidence="7">The sequence shown here is derived from an EMBL/GenBank/DDBJ whole genome shotgun (WGS) entry which is preliminary data.</text>
</comment>
<name>A0A1L9QKP3_9CYAN</name>
<dbReference type="GO" id="GO:0016854">
    <property type="term" value="F:racemase and epimerase activity"/>
    <property type="evidence" value="ECO:0007669"/>
    <property type="project" value="UniProtKB-ARBA"/>
</dbReference>
<keyword evidence="8" id="KW-1185">Reference proteome</keyword>
<dbReference type="Pfam" id="PF02746">
    <property type="entry name" value="MR_MLE_N"/>
    <property type="match status" value="1"/>
</dbReference>
<evidence type="ECO:0000313" key="7">
    <source>
        <dbReference type="EMBL" id="OJJ17363.1"/>
    </source>
</evidence>
<dbReference type="Pfam" id="PF13378">
    <property type="entry name" value="MR_MLE_C"/>
    <property type="match status" value="1"/>
</dbReference>
<evidence type="ECO:0000259" key="5">
    <source>
        <dbReference type="Pfam" id="PF02746"/>
    </source>
</evidence>
<reference evidence="7" key="1">
    <citation type="submission" date="2016-10" db="EMBL/GenBank/DDBJ databases">
        <title>CRISPR-Cas defence system in Roseofilum reptotaenium: evidence of a bacteriophage-cyanobacterium arms race in the coral black band disease.</title>
        <authorList>
            <person name="Buerger P."/>
            <person name="Wood-Charlson E.M."/>
            <person name="Weynberg K.D."/>
            <person name="Willis B."/>
            <person name="Van Oppen M.J."/>
        </authorList>
    </citation>
    <scope>NUCLEOTIDE SEQUENCE [LARGE SCALE GENOMIC DNA]</scope>
    <source>
        <strain evidence="7">AO1-A</strain>
    </source>
</reference>
<dbReference type="SUPFAM" id="SSF51604">
    <property type="entry name" value="Enolase C-terminal domain-like"/>
    <property type="match status" value="1"/>
</dbReference>
<dbReference type="FunFam" id="3.30.390.10:FF:000009">
    <property type="entry name" value="Hydrophobic dipeptide epimerase"/>
    <property type="match status" value="1"/>
</dbReference>
<dbReference type="GO" id="GO:0006518">
    <property type="term" value="P:peptide metabolic process"/>
    <property type="evidence" value="ECO:0007669"/>
    <property type="project" value="UniProtKB-ARBA"/>
</dbReference>
<feature type="domain" description="Enolase C-terminal" evidence="6">
    <location>
        <begin position="151"/>
        <end position="356"/>
    </location>
</feature>
<dbReference type="PANTHER" id="PTHR48080:SF3">
    <property type="entry name" value="ENOLASE SUPERFAMILY MEMBER DDB_G0284701"/>
    <property type="match status" value="1"/>
</dbReference>
<dbReference type="AlphaFoldDB" id="A0A1L9QKP3"/>
<dbReference type="PANTHER" id="PTHR48080">
    <property type="entry name" value="D-GALACTONATE DEHYDRATASE-RELATED"/>
    <property type="match status" value="1"/>
</dbReference>
<dbReference type="SFLD" id="SFLDG00180">
    <property type="entry name" value="muconate_cycloisomerase"/>
    <property type="match status" value="1"/>
</dbReference>
<evidence type="ECO:0000256" key="2">
    <source>
        <dbReference type="ARBA" id="ARBA00008031"/>
    </source>
</evidence>
<dbReference type="SUPFAM" id="SSF54826">
    <property type="entry name" value="Enolase N-terminal domain-like"/>
    <property type="match status" value="1"/>
</dbReference>
<dbReference type="EMBL" id="MLAW01000060">
    <property type="protein sequence ID" value="OJJ17363.1"/>
    <property type="molecule type" value="Genomic_DNA"/>
</dbReference>
<organism evidence="7 8">
    <name type="scientific">Roseofilum reptotaenium AO1-A</name>
    <dbReference type="NCBI Taxonomy" id="1925591"/>
    <lineage>
        <taxon>Bacteria</taxon>
        <taxon>Bacillati</taxon>
        <taxon>Cyanobacteriota</taxon>
        <taxon>Cyanophyceae</taxon>
        <taxon>Desertifilales</taxon>
        <taxon>Desertifilaceae</taxon>
        <taxon>Roseofilum</taxon>
    </lineage>
</organism>
<accession>A0A1L9QKP3</accession>
<gene>
    <name evidence="7" type="ORF">BI308_22970</name>
</gene>
<evidence type="ECO:0000256" key="4">
    <source>
        <dbReference type="ARBA" id="ARBA00022842"/>
    </source>
</evidence>
<evidence type="ECO:0000256" key="3">
    <source>
        <dbReference type="ARBA" id="ARBA00022723"/>
    </source>
</evidence>
<dbReference type="Proteomes" id="UP000183940">
    <property type="component" value="Unassembled WGS sequence"/>
</dbReference>
<dbReference type="Gene3D" id="3.30.390.10">
    <property type="entry name" value="Enolase-like, N-terminal domain"/>
    <property type="match status" value="1"/>
</dbReference>
<keyword evidence="4" id="KW-0460">Magnesium</keyword>
<proteinExistence type="inferred from homology"/>
<protein>
    <submittedName>
        <fullName evidence="7">Mandelate racemase</fullName>
    </submittedName>
</protein>
<dbReference type="InterPro" id="IPR013341">
    <property type="entry name" value="Mandelate_racemase_N_dom"/>
</dbReference>
<dbReference type="SFLD" id="SFLDS00001">
    <property type="entry name" value="Enolase"/>
    <property type="match status" value="1"/>
</dbReference>
<sequence length="367" mass="40238">MKITRITVYQVTLPLEHPYRLSGGRLYFDKLDSTIIAMDTDVGIRGWGEGCPWGSTYLPAFPRGIRAGIEELAPQLLGLDPRRIDVVYRTMDMALPGHPYIKSALDMACWDILGKFTEFPLCELFGGRIDQEITIQNSVPTDTPEGMIESIKRGQARGEKVHTCKIGADVALDIERIKAIGAYLPPDESATFDVNRAWLVDDGMRVMNAVKEPMLYFEQPCETYEECLQLRKLTNHPIILDECIQAYGHIVRAQADKACEAIGLKIGRVGGLTKAKRIRDFCVETGIRMNIEVTGGSVIGDAGSVHLAQSTPATHLRATWLCHEMLTVNTATGGPRGQGGKTVAPDAPGLGVEPIMDVLGEAIAVYQ</sequence>
<dbReference type="GO" id="GO:0000287">
    <property type="term" value="F:magnesium ion binding"/>
    <property type="evidence" value="ECO:0007669"/>
    <property type="project" value="UniProtKB-ARBA"/>
</dbReference>
<dbReference type="InterPro" id="IPR029017">
    <property type="entry name" value="Enolase-like_N"/>
</dbReference>
<evidence type="ECO:0000313" key="8">
    <source>
        <dbReference type="Proteomes" id="UP000183940"/>
    </source>
</evidence>